<evidence type="ECO:0000259" key="3">
    <source>
        <dbReference type="SMART" id="SM00892"/>
    </source>
</evidence>
<evidence type="ECO:0000313" key="5">
    <source>
        <dbReference type="Proteomes" id="UP001163046"/>
    </source>
</evidence>
<evidence type="ECO:0000313" key="4">
    <source>
        <dbReference type="EMBL" id="KAJ7391995.1"/>
    </source>
</evidence>
<feature type="chain" id="PRO_5040973733" evidence="1">
    <location>
        <begin position="24"/>
        <end position="284"/>
    </location>
</feature>
<gene>
    <name evidence="4" type="primary">ENDOD1_2</name>
    <name evidence="4" type="ORF">OS493_014927</name>
</gene>
<evidence type="ECO:0000256" key="1">
    <source>
        <dbReference type="SAM" id="SignalP"/>
    </source>
</evidence>
<name>A0A9X0D9Q0_9CNID</name>
<dbReference type="PANTHER" id="PTHR21472">
    <property type="entry name" value="ENDONUCLEASE DOMAIN-CONTAINING 1 PROTEIN ENDOD1"/>
    <property type="match status" value="1"/>
</dbReference>
<dbReference type="AlphaFoldDB" id="A0A9X0D9Q0"/>
<dbReference type="InterPro" id="IPR020821">
    <property type="entry name" value="ENPP1-3/EXOG-like_nuc-like"/>
</dbReference>
<dbReference type="InterPro" id="IPR001604">
    <property type="entry name" value="Endo_G_ENPP1-like_dom"/>
</dbReference>
<evidence type="ECO:0000259" key="2">
    <source>
        <dbReference type="SMART" id="SM00477"/>
    </source>
</evidence>
<dbReference type="InterPro" id="IPR044925">
    <property type="entry name" value="His-Me_finger_sf"/>
</dbReference>
<dbReference type="Pfam" id="PF01223">
    <property type="entry name" value="Endonuclease_NS"/>
    <property type="match status" value="1"/>
</dbReference>
<dbReference type="GO" id="GO:0016787">
    <property type="term" value="F:hydrolase activity"/>
    <property type="evidence" value="ECO:0007669"/>
    <property type="project" value="InterPro"/>
</dbReference>
<feature type="domain" description="ENPP1-3/EXOG-like endonuclease/phosphodiesterase" evidence="2">
    <location>
        <begin position="100"/>
        <end position="278"/>
    </location>
</feature>
<proteinExistence type="predicted"/>
<dbReference type="EMBL" id="MU825403">
    <property type="protein sequence ID" value="KAJ7391995.1"/>
    <property type="molecule type" value="Genomic_DNA"/>
</dbReference>
<dbReference type="InterPro" id="IPR044929">
    <property type="entry name" value="DNA/RNA_non-sp_Endonuclease_sf"/>
</dbReference>
<dbReference type="SMART" id="SM00477">
    <property type="entry name" value="NUC"/>
    <property type="match status" value="1"/>
</dbReference>
<feature type="signal peptide" evidence="1">
    <location>
        <begin position="1"/>
        <end position="23"/>
    </location>
</feature>
<keyword evidence="4" id="KW-0540">Nuclease</keyword>
<protein>
    <submittedName>
        <fullName evidence="4">Endonuclease domain containing 1</fullName>
    </submittedName>
</protein>
<sequence>MNFLTIHFLELFILTVSKINTQAKTIHQNIDIKGDAGLSKVVTEEIQQENQLARPRRSVVSATIPSCYESFFASSQPPSGFRLNHANIRYICQQVPGNTVNFYSTMFDIDYRIPIYSAYVVKQAQAALIGTVDRIDKWRKETGIGNKPASDQAYAGQTTYAKGHLLPAEAYSFDDNAILSTFTYTNAVPQKGRFNSGVWAQYESKIRDYAKFTCSTSGGDLYLIPGISEAKSRIQGECLQQSRKTLTKLKTSGDAVSIPKSMWTAGCCIVPARGAVGAFAVIGK</sequence>
<organism evidence="4 5">
    <name type="scientific">Desmophyllum pertusum</name>
    <dbReference type="NCBI Taxonomy" id="174260"/>
    <lineage>
        <taxon>Eukaryota</taxon>
        <taxon>Metazoa</taxon>
        <taxon>Cnidaria</taxon>
        <taxon>Anthozoa</taxon>
        <taxon>Hexacorallia</taxon>
        <taxon>Scleractinia</taxon>
        <taxon>Caryophylliina</taxon>
        <taxon>Caryophylliidae</taxon>
        <taxon>Desmophyllum</taxon>
    </lineage>
</organism>
<dbReference type="Gene3D" id="3.40.570.10">
    <property type="entry name" value="Extracellular Endonuclease, subunit A"/>
    <property type="match status" value="1"/>
</dbReference>
<dbReference type="Proteomes" id="UP001163046">
    <property type="component" value="Unassembled WGS sequence"/>
</dbReference>
<dbReference type="OrthoDB" id="5967827at2759"/>
<keyword evidence="5" id="KW-1185">Reference proteome</keyword>
<dbReference type="PANTHER" id="PTHR21472:SF7">
    <property type="entry name" value="ENDONUCLEASE G, MITOCHONDRIAL-LIKE ISOFORM X2"/>
    <property type="match status" value="1"/>
</dbReference>
<reference evidence="4" key="1">
    <citation type="submission" date="2023-01" db="EMBL/GenBank/DDBJ databases">
        <title>Genome assembly of the deep-sea coral Lophelia pertusa.</title>
        <authorList>
            <person name="Herrera S."/>
            <person name="Cordes E."/>
        </authorList>
    </citation>
    <scope>NUCLEOTIDE SEQUENCE</scope>
    <source>
        <strain evidence="4">USNM1676648</strain>
        <tissue evidence="4">Polyp</tissue>
    </source>
</reference>
<keyword evidence="1" id="KW-0732">Signal</keyword>
<dbReference type="InterPro" id="IPR039015">
    <property type="entry name" value="ENDOD1"/>
</dbReference>
<feature type="domain" description="DNA/RNA non-specific endonuclease/pyrophosphatase/phosphodiesterase" evidence="3">
    <location>
        <begin position="99"/>
        <end position="284"/>
    </location>
</feature>
<keyword evidence="4" id="KW-0378">Hydrolase</keyword>
<dbReference type="GO" id="GO:0004519">
    <property type="term" value="F:endonuclease activity"/>
    <property type="evidence" value="ECO:0007669"/>
    <property type="project" value="UniProtKB-KW"/>
</dbReference>
<dbReference type="SUPFAM" id="SSF54060">
    <property type="entry name" value="His-Me finger endonucleases"/>
    <property type="match status" value="1"/>
</dbReference>
<dbReference type="SMART" id="SM00892">
    <property type="entry name" value="Endonuclease_NS"/>
    <property type="match status" value="1"/>
</dbReference>
<dbReference type="GO" id="GO:0003676">
    <property type="term" value="F:nucleic acid binding"/>
    <property type="evidence" value="ECO:0007669"/>
    <property type="project" value="InterPro"/>
</dbReference>
<comment type="caution">
    <text evidence="4">The sequence shown here is derived from an EMBL/GenBank/DDBJ whole genome shotgun (WGS) entry which is preliminary data.</text>
</comment>
<dbReference type="GO" id="GO:0046872">
    <property type="term" value="F:metal ion binding"/>
    <property type="evidence" value="ECO:0007669"/>
    <property type="project" value="InterPro"/>
</dbReference>
<accession>A0A9X0D9Q0</accession>
<keyword evidence="4" id="KW-0255">Endonuclease</keyword>